<feature type="compositionally biased region" description="Polar residues" evidence="1">
    <location>
        <begin position="26"/>
        <end position="36"/>
    </location>
</feature>
<sequence length="73" mass="7866">MLRLALPAGCGRSHTGSAFPGRSLGTRATTQETRSQAGAWERGAEGLAGEEAIAPPDPRPVRLLRFRVRRRPS</sequence>
<dbReference type="AlphaFoldDB" id="A0A5B9M754"/>
<evidence type="ECO:0000256" key="1">
    <source>
        <dbReference type="SAM" id="MobiDB-lite"/>
    </source>
</evidence>
<evidence type="ECO:0000313" key="3">
    <source>
        <dbReference type="Proteomes" id="UP000321353"/>
    </source>
</evidence>
<accession>A0A5B9M754</accession>
<gene>
    <name evidence="2" type="ORF">Mal15_10110</name>
</gene>
<name>A0A5B9M754_9BACT</name>
<dbReference type="EMBL" id="CP036264">
    <property type="protein sequence ID" value="QEF96981.1"/>
    <property type="molecule type" value="Genomic_DNA"/>
</dbReference>
<proteinExistence type="predicted"/>
<organism evidence="2 3">
    <name type="scientific">Stieleria maiorica</name>
    <dbReference type="NCBI Taxonomy" id="2795974"/>
    <lineage>
        <taxon>Bacteria</taxon>
        <taxon>Pseudomonadati</taxon>
        <taxon>Planctomycetota</taxon>
        <taxon>Planctomycetia</taxon>
        <taxon>Pirellulales</taxon>
        <taxon>Pirellulaceae</taxon>
        <taxon>Stieleria</taxon>
    </lineage>
</organism>
<reference evidence="2 3" key="1">
    <citation type="submission" date="2019-02" db="EMBL/GenBank/DDBJ databases">
        <title>Planctomycetal bacteria perform biofilm scaping via a novel small molecule.</title>
        <authorList>
            <person name="Jeske O."/>
            <person name="Boedeker C."/>
            <person name="Wiegand S."/>
            <person name="Breitling P."/>
            <person name="Kallscheuer N."/>
            <person name="Jogler M."/>
            <person name="Rohde M."/>
            <person name="Petersen J."/>
            <person name="Medema M.H."/>
            <person name="Surup F."/>
            <person name="Jogler C."/>
        </authorList>
    </citation>
    <scope>NUCLEOTIDE SEQUENCE [LARGE SCALE GENOMIC DNA]</scope>
    <source>
        <strain evidence="2 3">Mal15</strain>
    </source>
</reference>
<keyword evidence="3" id="KW-1185">Reference proteome</keyword>
<protein>
    <submittedName>
        <fullName evidence="2">Uncharacterized protein</fullName>
    </submittedName>
</protein>
<dbReference type="KEGG" id="smam:Mal15_10110"/>
<evidence type="ECO:0000313" key="2">
    <source>
        <dbReference type="EMBL" id="QEF96981.1"/>
    </source>
</evidence>
<dbReference type="Proteomes" id="UP000321353">
    <property type="component" value="Chromosome"/>
</dbReference>
<feature type="region of interest" description="Disordered" evidence="1">
    <location>
        <begin position="1"/>
        <end position="40"/>
    </location>
</feature>